<dbReference type="EMBL" id="NPOA01000009">
    <property type="protein sequence ID" value="PAV28925.1"/>
    <property type="molecule type" value="Genomic_DNA"/>
</dbReference>
<feature type="region of interest" description="Disordered" evidence="1">
    <location>
        <begin position="218"/>
        <end position="329"/>
    </location>
</feature>
<comment type="caution">
    <text evidence="3">The sequence shown here is derived from an EMBL/GenBank/DDBJ whole genome shotgun (WGS) entry which is preliminary data.</text>
</comment>
<dbReference type="SUPFAM" id="SSF54106">
    <property type="entry name" value="LysM domain"/>
    <property type="match status" value="1"/>
</dbReference>
<protein>
    <recommendedName>
        <fullName evidence="2">LysM domain-containing protein</fullName>
    </recommendedName>
</protein>
<feature type="domain" description="LysM" evidence="2">
    <location>
        <begin position="9"/>
        <end position="54"/>
    </location>
</feature>
<dbReference type="InterPro" id="IPR036779">
    <property type="entry name" value="LysM_dom_sf"/>
</dbReference>
<sequence>MKGVWFVLKIHIVKKGDTLWEISKSYGVDFEQVKQLNSHLATPDMIMPGMKIKIPSSSKTVKKESMAVKETKKEAVKQPYKDTSPKPLPVIKEDDKEKPKPVKPEMPQMPEIHSQVQMPIMEQDFYTTINFPEMPQYSPEPKKEQPKKEAVKPMPLPQPMPMPEVKPQPMPMPEAQPQQMPMQMMVPMCCHIVHPCYPPMEFPVMAHMAEGFGPHHHMPHPQFISPGEFHGPPNMPMPGNPGQLTGKSDCGCGGQATNMEYPTPPFLSGNQEFSSQQPAFNPQQTQANNLYPPQFGNTSMNNYSYPSPPAYPDFSGYDKREKEDDSKNE</sequence>
<dbReference type="Gene3D" id="3.10.350.10">
    <property type="entry name" value="LysM domain"/>
    <property type="match status" value="1"/>
</dbReference>
<feature type="compositionally biased region" description="Basic and acidic residues" evidence="1">
    <location>
        <begin position="140"/>
        <end position="151"/>
    </location>
</feature>
<feature type="region of interest" description="Disordered" evidence="1">
    <location>
        <begin position="136"/>
        <end position="158"/>
    </location>
</feature>
<feature type="region of interest" description="Disordered" evidence="1">
    <location>
        <begin position="63"/>
        <end position="107"/>
    </location>
</feature>
<gene>
    <name evidence="3" type="ORF">CIL05_13150</name>
</gene>
<evidence type="ECO:0000313" key="4">
    <source>
        <dbReference type="Proteomes" id="UP000218887"/>
    </source>
</evidence>
<dbReference type="InterPro" id="IPR014248">
    <property type="entry name" value="Spore_coat_assembly_SafA"/>
</dbReference>
<dbReference type="Proteomes" id="UP000218887">
    <property type="component" value="Unassembled WGS sequence"/>
</dbReference>
<evidence type="ECO:0000313" key="3">
    <source>
        <dbReference type="EMBL" id="PAV28925.1"/>
    </source>
</evidence>
<proteinExistence type="predicted"/>
<dbReference type="CDD" id="cd00118">
    <property type="entry name" value="LysM"/>
    <property type="match status" value="1"/>
</dbReference>
<reference evidence="3 4" key="1">
    <citation type="submission" date="2017-08" db="EMBL/GenBank/DDBJ databases">
        <title>Virgibacillus indicus sp. nov. and Virgibacillus profoundi sp. nov, two moderately halophilic bacteria isolated from marine sediment by using the Microfluidic Streak Plate.</title>
        <authorList>
            <person name="Xu B."/>
            <person name="Hu B."/>
            <person name="Wang J."/>
            <person name="Zhu Y."/>
            <person name="Huang L."/>
            <person name="Du W."/>
            <person name="Huang Y."/>
        </authorList>
    </citation>
    <scope>NUCLEOTIDE SEQUENCE [LARGE SCALE GENOMIC DNA]</scope>
    <source>
        <strain evidence="3 4">IO3-P3-H5</strain>
    </source>
</reference>
<feature type="compositionally biased region" description="Polar residues" evidence="1">
    <location>
        <begin position="268"/>
        <end position="291"/>
    </location>
</feature>
<accession>A0A2A2ICR6</accession>
<dbReference type="PROSITE" id="PS51782">
    <property type="entry name" value="LYSM"/>
    <property type="match status" value="1"/>
</dbReference>
<evidence type="ECO:0000259" key="2">
    <source>
        <dbReference type="PROSITE" id="PS51782"/>
    </source>
</evidence>
<dbReference type="AlphaFoldDB" id="A0A2A2ICR6"/>
<feature type="compositionally biased region" description="Basic and acidic residues" evidence="1">
    <location>
        <begin position="91"/>
        <end position="103"/>
    </location>
</feature>
<organism evidence="3 4">
    <name type="scientific">Virgibacillus profundi</name>
    <dbReference type="NCBI Taxonomy" id="2024555"/>
    <lineage>
        <taxon>Bacteria</taxon>
        <taxon>Bacillati</taxon>
        <taxon>Bacillota</taxon>
        <taxon>Bacilli</taxon>
        <taxon>Bacillales</taxon>
        <taxon>Bacillaceae</taxon>
        <taxon>Virgibacillus</taxon>
    </lineage>
</organism>
<feature type="compositionally biased region" description="Basic and acidic residues" evidence="1">
    <location>
        <begin position="316"/>
        <end position="329"/>
    </location>
</feature>
<dbReference type="NCBIfam" id="TIGR02899">
    <property type="entry name" value="spore_safA"/>
    <property type="match status" value="1"/>
</dbReference>
<dbReference type="InterPro" id="IPR018392">
    <property type="entry name" value="LysM"/>
</dbReference>
<name>A0A2A2ICR6_9BACI</name>
<feature type="compositionally biased region" description="Basic and acidic residues" evidence="1">
    <location>
        <begin position="63"/>
        <end position="84"/>
    </location>
</feature>
<dbReference type="Pfam" id="PF01476">
    <property type="entry name" value="LysM"/>
    <property type="match status" value="1"/>
</dbReference>
<keyword evidence="4" id="KW-1185">Reference proteome</keyword>
<dbReference type="OrthoDB" id="2033517at2"/>
<evidence type="ECO:0000256" key="1">
    <source>
        <dbReference type="SAM" id="MobiDB-lite"/>
    </source>
</evidence>
<dbReference type="SMART" id="SM00257">
    <property type="entry name" value="LysM"/>
    <property type="match status" value="1"/>
</dbReference>